<dbReference type="CDD" id="cd18010">
    <property type="entry name" value="DEXHc_HARP_SMARCAL1"/>
    <property type="match status" value="1"/>
</dbReference>
<dbReference type="GO" id="GO:0016787">
    <property type="term" value="F:hydrolase activity"/>
    <property type="evidence" value="ECO:0007669"/>
    <property type="project" value="UniProtKB-KW"/>
</dbReference>
<feature type="domain" description="Helicase C-terminal" evidence="6">
    <location>
        <begin position="376"/>
        <end position="549"/>
    </location>
</feature>
<evidence type="ECO:0000259" key="6">
    <source>
        <dbReference type="PROSITE" id="PS51194"/>
    </source>
</evidence>
<dbReference type="CTD" id="33709"/>
<dbReference type="SUPFAM" id="SSF52540">
    <property type="entry name" value="P-loop containing nucleoside triphosphate hydrolases"/>
    <property type="match status" value="2"/>
</dbReference>
<reference evidence="10" key="2">
    <citation type="submission" date="2025-04" db="UniProtKB">
        <authorList>
            <consortium name="RefSeq"/>
        </authorList>
    </citation>
    <scope>IDENTIFICATION</scope>
    <source>
        <strain evidence="10">DH4</strain>
        <tissue evidence="10">Whole body</tissue>
    </source>
</reference>
<evidence type="ECO:0000256" key="4">
    <source>
        <dbReference type="PROSITE-ProRule" id="PRU00800"/>
    </source>
</evidence>
<dbReference type="OrthoDB" id="2801544at2759"/>
<dbReference type="InterPro" id="IPR001650">
    <property type="entry name" value="Helicase_C-like"/>
</dbReference>
<dbReference type="Proteomes" id="UP000005203">
    <property type="component" value="Linkage group LG3"/>
</dbReference>
<organism evidence="8">
    <name type="scientific">Apis mellifera</name>
    <name type="common">Honeybee</name>
    <dbReference type="NCBI Taxonomy" id="7460"/>
    <lineage>
        <taxon>Eukaryota</taxon>
        <taxon>Metazoa</taxon>
        <taxon>Ecdysozoa</taxon>
        <taxon>Arthropoda</taxon>
        <taxon>Hexapoda</taxon>
        <taxon>Insecta</taxon>
        <taxon>Pterygota</taxon>
        <taxon>Neoptera</taxon>
        <taxon>Endopterygota</taxon>
        <taxon>Hymenoptera</taxon>
        <taxon>Apocrita</taxon>
        <taxon>Aculeata</taxon>
        <taxon>Apoidea</taxon>
        <taxon>Anthophila</taxon>
        <taxon>Apidae</taxon>
        <taxon>Apis</taxon>
    </lineage>
</organism>
<feature type="domain" description="Helicase ATP-binding" evidence="5">
    <location>
        <begin position="216"/>
        <end position="372"/>
    </location>
</feature>
<dbReference type="PANTHER" id="PTHR45766">
    <property type="entry name" value="DNA ANNEALING HELICASE AND ENDONUCLEASE ZRANB3 FAMILY MEMBER"/>
    <property type="match status" value="1"/>
</dbReference>
<dbReference type="InterPro" id="IPR027417">
    <property type="entry name" value="P-loop_NTPase"/>
</dbReference>
<gene>
    <name evidence="10" type="primary">LOC551616</name>
</gene>
<evidence type="ECO:0000256" key="3">
    <source>
        <dbReference type="ARBA" id="ARBA00023242"/>
    </source>
</evidence>
<dbReference type="InterPro" id="IPR038718">
    <property type="entry name" value="SNF2-like_sf"/>
</dbReference>
<dbReference type="InterPro" id="IPR014001">
    <property type="entry name" value="Helicase_ATP-bd"/>
</dbReference>
<dbReference type="RefSeq" id="XP_016766815.2">
    <property type="nucleotide sequence ID" value="XM_016911326.2"/>
</dbReference>
<dbReference type="AlphaFoldDB" id="A0A7M7IEA8"/>
<dbReference type="EnsemblMetazoa" id="XM_016911326">
    <property type="protein sequence ID" value="XP_016766815"/>
    <property type="gene ID" value="LOC551616"/>
</dbReference>
<accession>A0A7M7IEA8</accession>
<evidence type="ECO:0000313" key="8">
    <source>
        <dbReference type="EnsemblMetazoa" id="XP_016766815"/>
    </source>
</evidence>
<name>A0A7M7IEA8_APIME</name>
<dbReference type="GO" id="GO:0005524">
    <property type="term" value="F:ATP binding"/>
    <property type="evidence" value="ECO:0007669"/>
    <property type="project" value="InterPro"/>
</dbReference>
<evidence type="ECO:0000259" key="7">
    <source>
        <dbReference type="PROSITE" id="PS51467"/>
    </source>
</evidence>
<proteinExistence type="inferred from homology"/>
<dbReference type="InterPro" id="IPR000330">
    <property type="entry name" value="SNF2_N"/>
</dbReference>
<dbReference type="GO" id="GO:0043596">
    <property type="term" value="C:nuclear replication fork"/>
    <property type="evidence" value="ECO:0007669"/>
    <property type="project" value="TreeGrafter"/>
</dbReference>
<comment type="similarity">
    <text evidence="4">Belongs to the SNF2/RAD54 helicase family. SMARCAL1 subfamily.</text>
</comment>
<dbReference type="GeneID" id="551616"/>
<dbReference type="GO" id="GO:0031297">
    <property type="term" value="P:replication fork processing"/>
    <property type="evidence" value="ECO:0007669"/>
    <property type="project" value="TreeGrafter"/>
</dbReference>
<protein>
    <submittedName>
        <fullName evidence="10">SWI/SNF-related matrix-associated actin-dependent regulator of chromatin subfamily A-like protein 1 isoform X2</fullName>
    </submittedName>
</protein>
<evidence type="ECO:0000259" key="5">
    <source>
        <dbReference type="PROSITE" id="PS51192"/>
    </source>
</evidence>
<dbReference type="Gene3D" id="3.40.50.300">
    <property type="entry name" value="P-loop containing nucleotide triphosphate hydrolases"/>
    <property type="match status" value="1"/>
</dbReference>
<evidence type="ECO:0000256" key="1">
    <source>
        <dbReference type="ARBA" id="ARBA00004123"/>
    </source>
</evidence>
<keyword evidence="9" id="KW-1185">Reference proteome</keyword>
<evidence type="ECO:0000313" key="10">
    <source>
        <dbReference type="RefSeq" id="XP_016766815.2"/>
    </source>
</evidence>
<evidence type="ECO:0000313" key="9">
    <source>
        <dbReference type="Proteomes" id="UP000005203"/>
    </source>
</evidence>
<dbReference type="InterPro" id="IPR010003">
    <property type="entry name" value="HARP_dom"/>
</dbReference>
<reference evidence="8" key="1">
    <citation type="submission" date="2021-01" db="UniProtKB">
        <authorList>
            <consortium name="EnsemblMetazoa"/>
        </authorList>
    </citation>
    <scope>IDENTIFICATION</scope>
    <source>
        <strain evidence="8">DH4</strain>
    </source>
</reference>
<dbReference type="PROSITE" id="PS51467">
    <property type="entry name" value="HARP"/>
    <property type="match status" value="1"/>
</dbReference>
<keyword evidence="3" id="KW-0539">Nucleus</keyword>
<dbReference type="PANTHER" id="PTHR45766:SF6">
    <property type="entry name" value="SWI_SNF-RELATED MATRIX-ASSOCIATED ACTIN-DEPENDENT REGULATOR OF CHROMATIN SUBFAMILY A-LIKE PROTEIN 1"/>
    <property type="match status" value="1"/>
</dbReference>
<dbReference type="CDD" id="cd18793">
    <property type="entry name" value="SF2_C_SNF"/>
    <property type="match status" value="1"/>
</dbReference>
<dbReference type="SMART" id="SM00487">
    <property type="entry name" value="DEXDc"/>
    <property type="match status" value="1"/>
</dbReference>
<keyword evidence="2" id="KW-0378">Hydrolase</keyword>
<feature type="domain" description="HARP" evidence="7">
    <location>
        <begin position="101"/>
        <end position="174"/>
    </location>
</feature>
<dbReference type="GO" id="GO:0006281">
    <property type="term" value="P:DNA repair"/>
    <property type="evidence" value="ECO:0007669"/>
    <property type="project" value="TreeGrafter"/>
</dbReference>
<dbReference type="PROSITE" id="PS51194">
    <property type="entry name" value="HELICASE_CTER"/>
    <property type="match status" value="1"/>
</dbReference>
<evidence type="ECO:0000256" key="2">
    <source>
        <dbReference type="ARBA" id="ARBA00022801"/>
    </source>
</evidence>
<accession>A0A8B7KHP8</accession>
<dbReference type="Pfam" id="PF00176">
    <property type="entry name" value="SNF2-rel_dom"/>
    <property type="match status" value="1"/>
</dbReference>
<dbReference type="InterPro" id="IPR049730">
    <property type="entry name" value="SNF2/RAD54-like_C"/>
</dbReference>
<sequence>MNYSQEEIEKKRLLAIQRKKQAQLKNSSFNSTNIGNNISSNDNILINENKSNNSTKVLGYGQSKYINFKIKFGSNSDKNNAKFNKQKERFNPISAQNFFGQKSSITGKCYMISDTRFILEISSYFPPLIETLKTISSRSYDMKTKNWSFHLKDYETLMEKIINFKSNVQITGLPKIVLQIFRKNDTSINTIENIDLSDIDPKLLENIMPFQREGICYGISKGGRCMIADDMGLGKTIQALGIAHYFRKNWPLLIIVPSSMRYQWAEAIYTFLPSVPTHYIYQFTNTKDVIDDSKIVITTYDLLVRAVDTFQCKIFGFVILDESHVLKSSKTARFKAAQCIVSQARHVVLLSGTPVLSRPIELYSQINLIMPNFMGYHEYGIRYCAGEKTSFGWDFTGSSNMQELHLLLKRTCIIRRLKNDILNQLPIKKRFIRIDGKTNPERRKYEIDKFQNNDSYIAAVLSITAANAGITLTAAQLVIFAELFWNPGILCQAEDRVHRIGQYKNVIIQYLVAKHTADDYLWPLIQKKMNVLNEVGLDQDFSLKNIDYTTQGLNSKQKTLNFFINNEQYKHEINKKIVQDNENATKNISQNQSSIEEFKELLNMNEEDFDFCDWDNME</sequence>
<dbReference type="Pfam" id="PF07443">
    <property type="entry name" value="HARP"/>
    <property type="match status" value="1"/>
</dbReference>
<comment type="subcellular location">
    <subcellularLocation>
        <location evidence="1">Nucleus</location>
    </subcellularLocation>
</comment>
<dbReference type="PROSITE" id="PS51192">
    <property type="entry name" value="HELICASE_ATP_BIND_1"/>
    <property type="match status" value="1"/>
</dbReference>
<dbReference type="Gene3D" id="3.40.50.10810">
    <property type="entry name" value="Tandem AAA-ATPase domain"/>
    <property type="match status" value="1"/>
</dbReference>
<dbReference type="SMART" id="SM00490">
    <property type="entry name" value="HELICc"/>
    <property type="match status" value="1"/>
</dbReference>